<proteinExistence type="inferred from homology"/>
<evidence type="ECO:0000259" key="8">
    <source>
        <dbReference type="PROSITE" id="PS51352"/>
    </source>
</evidence>
<evidence type="ECO:0000313" key="10">
    <source>
        <dbReference type="Proteomes" id="UP000636755"/>
    </source>
</evidence>
<keyword evidence="10" id="KW-1185">Reference proteome</keyword>
<dbReference type="SUPFAM" id="SSF52833">
    <property type="entry name" value="Thioredoxin-like"/>
    <property type="match status" value="1"/>
</dbReference>
<keyword evidence="4" id="KW-1015">Disulfide bond</keyword>
<evidence type="ECO:0000313" key="9">
    <source>
        <dbReference type="EMBL" id="MBC5728397.1"/>
    </source>
</evidence>
<evidence type="ECO:0000256" key="7">
    <source>
        <dbReference type="PIRNR" id="PIRNR000077"/>
    </source>
</evidence>
<dbReference type="NCBIfam" id="TIGR01068">
    <property type="entry name" value="thioredoxin"/>
    <property type="match status" value="1"/>
</dbReference>
<dbReference type="CDD" id="cd02947">
    <property type="entry name" value="TRX_family"/>
    <property type="match status" value="1"/>
</dbReference>
<keyword evidence="5" id="KW-0676">Redox-active center</keyword>
<evidence type="ECO:0000256" key="2">
    <source>
        <dbReference type="ARBA" id="ARBA00022448"/>
    </source>
</evidence>
<keyword evidence="3" id="KW-0249">Electron transport</keyword>
<dbReference type="InterPro" id="IPR005746">
    <property type="entry name" value="Thioredoxin"/>
</dbReference>
<comment type="caution">
    <text evidence="9">The sequence shown here is derived from an EMBL/GenBank/DDBJ whole genome shotgun (WGS) entry which is preliminary data.</text>
</comment>
<evidence type="ECO:0000256" key="1">
    <source>
        <dbReference type="ARBA" id="ARBA00008987"/>
    </source>
</evidence>
<accession>A0ABR7HLP6</accession>
<organism evidence="9 10">
    <name type="scientific">Ruminococcus intestinalis</name>
    <dbReference type="NCBI Taxonomy" id="2763066"/>
    <lineage>
        <taxon>Bacteria</taxon>
        <taxon>Bacillati</taxon>
        <taxon>Bacillota</taxon>
        <taxon>Clostridia</taxon>
        <taxon>Eubacteriales</taxon>
        <taxon>Oscillospiraceae</taxon>
        <taxon>Ruminococcus</taxon>
    </lineage>
</organism>
<sequence>MVKEIVAEEFESEVLGADVPVLVDFWAEWCSPCRMMGPVFKELSTEIGSQMKFFKLNVETERQVADYYGVMSIPTLILFKDGEEVLRLTGLRKKEAMLEELKPYLS</sequence>
<dbReference type="InterPro" id="IPR036249">
    <property type="entry name" value="Thioredoxin-like_sf"/>
</dbReference>
<dbReference type="InterPro" id="IPR013766">
    <property type="entry name" value="Thioredoxin_domain"/>
</dbReference>
<dbReference type="Pfam" id="PF00085">
    <property type="entry name" value="Thioredoxin"/>
    <property type="match status" value="1"/>
</dbReference>
<dbReference type="PIRSF" id="PIRSF000077">
    <property type="entry name" value="Thioredoxin"/>
    <property type="match status" value="1"/>
</dbReference>
<dbReference type="RefSeq" id="WP_186935507.1">
    <property type="nucleotide sequence ID" value="NZ_JACOPS010000003.1"/>
</dbReference>
<name>A0ABR7HLP6_9FIRM</name>
<dbReference type="PRINTS" id="PR00421">
    <property type="entry name" value="THIOREDOXIN"/>
</dbReference>
<evidence type="ECO:0000256" key="4">
    <source>
        <dbReference type="ARBA" id="ARBA00023157"/>
    </source>
</evidence>
<dbReference type="PANTHER" id="PTHR45663:SF11">
    <property type="entry name" value="GEO12009P1"/>
    <property type="match status" value="1"/>
</dbReference>
<dbReference type="Proteomes" id="UP000636755">
    <property type="component" value="Unassembled WGS sequence"/>
</dbReference>
<gene>
    <name evidence="9" type="primary">trxA</name>
    <name evidence="9" type="ORF">H8R91_07675</name>
</gene>
<evidence type="ECO:0000256" key="6">
    <source>
        <dbReference type="NCBIfam" id="TIGR01068"/>
    </source>
</evidence>
<dbReference type="EMBL" id="JACOPS010000003">
    <property type="protein sequence ID" value="MBC5728397.1"/>
    <property type="molecule type" value="Genomic_DNA"/>
</dbReference>
<feature type="domain" description="Thioredoxin" evidence="8">
    <location>
        <begin position="1"/>
        <end position="106"/>
    </location>
</feature>
<dbReference type="PROSITE" id="PS51352">
    <property type="entry name" value="THIOREDOXIN_2"/>
    <property type="match status" value="1"/>
</dbReference>
<dbReference type="Gene3D" id="3.40.30.10">
    <property type="entry name" value="Glutaredoxin"/>
    <property type="match status" value="1"/>
</dbReference>
<protein>
    <recommendedName>
        <fullName evidence="6 7">Thioredoxin</fullName>
    </recommendedName>
</protein>
<evidence type="ECO:0000256" key="3">
    <source>
        <dbReference type="ARBA" id="ARBA00022982"/>
    </source>
</evidence>
<dbReference type="PANTHER" id="PTHR45663">
    <property type="entry name" value="GEO12009P1"/>
    <property type="match status" value="1"/>
</dbReference>
<comment type="similarity">
    <text evidence="1 7">Belongs to the thioredoxin family.</text>
</comment>
<evidence type="ECO:0000256" key="5">
    <source>
        <dbReference type="ARBA" id="ARBA00023284"/>
    </source>
</evidence>
<keyword evidence="2" id="KW-0813">Transport</keyword>
<reference evidence="9 10" key="1">
    <citation type="submission" date="2020-08" db="EMBL/GenBank/DDBJ databases">
        <title>Genome public.</title>
        <authorList>
            <person name="Liu C."/>
            <person name="Sun Q."/>
        </authorList>
    </citation>
    <scope>NUCLEOTIDE SEQUENCE [LARGE SCALE GENOMIC DNA]</scope>
    <source>
        <strain evidence="9 10">NSJ-71</strain>
    </source>
</reference>